<reference evidence="11" key="1">
    <citation type="submission" date="2021-01" db="EMBL/GenBank/DDBJ databases">
        <title>A chromosome-scale assembly of European eel, Anguilla anguilla.</title>
        <authorList>
            <person name="Henkel C."/>
            <person name="Jong-Raadsen S.A."/>
            <person name="Dufour S."/>
            <person name="Weltzien F.-A."/>
            <person name="Palstra A.P."/>
            <person name="Pelster B."/>
            <person name="Spaink H.P."/>
            <person name="Van Den Thillart G.E."/>
            <person name="Jansen H."/>
            <person name="Zahm M."/>
            <person name="Klopp C."/>
            <person name="Cedric C."/>
            <person name="Louis A."/>
            <person name="Berthelot C."/>
            <person name="Parey E."/>
            <person name="Roest Crollius H."/>
            <person name="Montfort J."/>
            <person name="Robinson-Rechavi M."/>
            <person name="Bucao C."/>
            <person name="Bouchez O."/>
            <person name="Gislard M."/>
            <person name="Lluch J."/>
            <person name="Milhes M."/>
            <person name="Lampietro C."/>
            <person name="Lopez Roques C."/>
            <person name="Donnadieu C."/>
            <person name="Braasch I."/>
            <person name="Desvignes T."/>
            <person name="Postlethwait J."/>
            <person name="Bobe J."/>
            <person name="Guiguen Y."/>
            <person name="Dirks R."/>
        </authorList>
    </citation>
    <scope>NUCLEOTIDE SEQUENCE</scope>
    <source>
        <strain evidence="11">Tag_6206</strain>
        <tissue evidence="11">Liver</tissue>
    </source>
</reference>
<evidence type="ECO:0000256" key="9">
    <source>
        <dbReference type="PROSITE-ProRule" id="PRU00259"/>
    </source>
</evidence>
<evidence type="ECO:0000256" key="1">
    <source>
        <dbReference type="ARBA" id="ARBA00004282"/>
    </source>
</evidence>
<feature type="compositionally biased region" description="Low complexity" evidence="10">
    <location>
        <begin position="471"/>
        <end position="484"/>
    </location>
</feature>
<dbReference type="Gene3D" id="1.25.10.10">
    <property type="entry name" value="Leucine-rich Repeat Variant"/>
    <property type="match status" value="1"/>
</dbReference>
<comment type="subcellular location">
    <subcellularLocation>
        <location evidence="1">Cell junction</location>
    </subcellularLocation>
</comment>
<keyword evidence="6" id="KW-0130">Cell adhesion</keyword>
<accession>A0A9D3MLY0</accession>
<keyword evidence="4" id="KW-0597">Phosphoprotein</keyword>
<dbReference type="SUPFAM" id="SSF48371">
    <property type="entry name" value="ARM repeat"/>
    <property type="match status" value="1"/>
</dbReference>
<protein>
    <recommendedName>
        <fullName evidence="13">Catenin delta 2</fullName>
    </recommendedName>
</protein>
<evidence type="ECO:0000256" key="10">
    <source>
        <dbReference type="SAM" id="MobiDB-lite"/>
    </source>
</evidence>
<keyword evidence="12" id="KW-1185">Reference proteome</keyword>
<evidence type="ECO:0000256" key="6">
    <source>
        <dbReference type="ARBA" id="ARBA00022889"/>
    </source>
</evidence>
<keyword evidence="7" id="KW-0965">Cell junction</keyword>
<keyword evidence="3" id="KW-0488">Methylation</keyword>
<evidence type="ECO:0000256" key="7">
    <source>
        <dbReference type="ARBA" id="ARBA00022949"/>
    </source>
</evidence>
<feature type="region of interest" description="Disordered" evidence="10">
    <location>
        <begin position="198"/>
        <end position="224"/>
    </location>
</feature>
<dbReference type="Pfam" id="PF00514">
    <property type="entry name" value="Arm"/>
    <property type="match status" value="3"/>
</dbReference>
<dbReference type="PANTHER" id="PTHR10372:SF9">
    <property type="entry name" value="CATENIN DELTA-2"/>
    <property type="match status" value="1"/>
</dbReference>
<dbReference type="InterPro" id="IPR016024">
    <property type="entry name" value="ARM-type_fold"/>
</dbReference>
<dbReference type="GO" id="GO:0005886">
    <property type="term" value="C:plasma membrane"/>
    <property type="evidence" value="ECO:0007669"/>
    <property type="project" value="TreeGrafter"/>
</dbReference>
<feature type="repeat" description="ARM" evidence="9">
    <location>
        <begin position="32"/>
        <end position="75"/>
    </location>
</feature>
<dbReference type="GO" id="GO:0014069">
    <property type="term" value="C:postsynaptic density"/>
    <property type="evidence" value="ECO:0007669"/>
    <property type="project" value="TreeGrafter"/>
</dbReference>
<dbReference type="EMBL" id="JAFIRN010000004">
    <property type="protein sequence ID" value="KAG5850173.1"/>
    <property type="molecule type" value="Genomic_DNA"/>
</dbReference>
<dbReference type="SMART" id="SM00185">
    <property type="entry name" value="ARM"/>
    <property type="match status" value="7"/>
</dbReference>
<sequence length="633" mass="69567">MTEVHRSACGALRNLVYGKANDDNKIALKNCGGIPALVRLLRKTSDVEIRELVTGVLWNLSSCDALKMPIIQDALAVLTNTVIIPLSAWDASPHQEDRKLQLHSSQVLRNATGCLRNVSSAGEEARRRMRECEGLTDALLYVIQTALGSSEIDSKTIENCVCILRNLSYRLAAETSQGQQMGTDELDGLLCGDANGKDGESSGCWGKKKKKKKAQDQWDGVGPLPESADPPKGIQMLWHPSIVKPYLTLLSECSNPDTLEGAAGALQNLAAGSWKVGPTWSVYIRAAVRKEKGLPILVELLRIDNDRVVCAVATALRNMALDVRNKELIGKYAMRDLVHRLPGSSNSTGGSTANSTTSKNMSDDTVTAICCALHEVITKNMENAKALRDAGGIEKLIGIARSKGDKHSPKVVKAASQVLSSMWQYRDLRSLYKKDGYAQYHFVGSSSTIERDRQRPYSSSRTPSISPVRTSPNNRSASAPASPREMISLKERKTDYESTGTNASYHGNKGEHTSRKDTTAVQISSGTSTLFRNSYVTPNEDIKHNQVPVQPAPPETARKDYETFPPFQNPTRNFEESFFEDQVHHRPPPATDLNMHLGLKSTGNYVDFYSAARPYSELNYETSHYPASPDSWV</sequence>
<dbReference type="PANTHER" id="PTHR10372">
    <property type="entry name" value="PLAKOPHILLIN-RELATED"/>
    <property type="match status" value="1"/>
</dbReference>
<organism evidence="11 12">
    <name type="scientific">Anguilla anguilla</name>
    <name type="common">European freshwater eel</name>
    <name type="synonym">Muraena anguilla</name>
    <dbReference type="NCBI Taxonomy" id="7936"/>
    <lineage>
        <taxon>Eukaryota</taxon>
        <taxon>Metazoa</taxon>
        <taxon>Chordata</taxon>
        <taxon>Craniata</taxon>
        <taxon>Vertebrata</taxon>
        <taxon>Euteleostomi</taxon>
        <taxon>Actinopterygii</taxon>
        <taxon>Neopterygii</taxon>
        <taxon>Teleostei</taxon>
        <taxon>Anguilliformes</taxon>
        <taxon>Anguillidae</taxon>
        <taxon>Anguilla</taxon>
    </lineage>
</organism>
<proteinExistence type="inferred from homology"/>
<dbReference type="InterPro" id="IPR000225">
    <property type="entry name" value="Armadillo"/>
</dbReference>
<dbReference type="GO" id="GO:0060997">
    <property type="term" value="P:dendritic spine morphogenesis"/>
    <property type="evidence" value="ECO:0007669"/>
    <property type="project" value="TreeGrafter"/>
</dbReference>
<evidence type="ECO:0000256" key="2">
    <source>
        <dbReference type="ARBA" id="ARBA00005462"/>
    </source>
</evidence>
<evidence type="ECO:0000313" key="12">
    <source>
        <dbReference type="Proteomes" id="UP001044222"/>
    </source>
</evidence>
<gene>
    <name evidence="11" type="ORF">ANANG_G00079400</name>
</gene>
<feature type="compositionally biased region" description="Polar residues" evidence="10">
    <location>
        <begin position="456"/>
        <end position="470"/>
    </location>
</feature>
<evidence type="ECO:0000256" key="3">
    <source>
        <dbReference type="ARBA" id="ARBA00022481"/>
    </source>
</evidence>
<keyword evidence="5" id="KW-0677">Repeat</keyword>
<evidence type="ECO:0008006" key="13">
    <source>
        <dbReference type="Google" id="ProtNLM"/>
    </source>
</evidence>
<evidence type="ECO:0000313" key="11">
    <source>
        <dbReference type="EMBL" id="KAG5850173.1"/>
    </source>
</evidence>
<keyword evidence="8" id="KW-0175">Coiled coil</keyword>
<evidence type="ECO:0000256" key="5">
    <source>
        <dbReference type="ARBA" id="ARBA00022737"/>
    </source>
</evidence>
<feature type="region of interest" description="Disordered" evidence="10">
    <location>
        <begin position="447"/>
        <end position="521"/>
    </location>
</feature>
<dbReference type="PROSITE" id="PS50176">
    <property type="entry name" value="ARM_REPEAT"/>
    <property type="match status" value="2"/>
</dbReference>
<dbReference type="GO" id="GO:0005912">
    <property type="term" value="C:adherens junction"/>
    <property type="evidence" value="ECO:0007669"/>
    <property type="project" value="TreeGrafter"/>
</dbReference>
<dbReference type="GO" id="GO:0005634">
    <property type="term" value="C:nucleus"/>
    <property type="evidence" value="ECO:0007669"/>
    <property type="project" value="TreeGrafter"/>
</dbReference>
<dbReference type="FunFam" id="1.25.10.10:FF:000008">
    <property type="entry name" value="plakophilin-4 isoform X1"/>
    <property type="match status" value="1"/>
</dbReference>
<dbReference type="InterPro" id="IPR028435">
    <property type="entry name" value="Plakophilin/d_Catenin"/>
</dbReference>
<comment type="caution">
    <text evidence="11">The sequence shown here is derived from an EMBL/GenBank/DDBJ whole genome shotgun (WGS) entry which is preliminary data.</text>
</comment>
<dbReference type="GO" id="GO:0005737">
    <property type="term" value="C:cytoplasm"/>
    <property type="evidence" value="ECO:0007669"/>
    <property type="project" value="TreeGrafter"/>
</dbReference>
<dbReference type="InterPro" id="IPR011989">
    <property type="entry name" value="ARM-like"/>
</dbReference>
<feature type="compositionally biased region" description="Basic and acidic residues" evidence="10">
    <location>
        <begin position="508"/>
        <end position="518"/>
    </location>
</feature>
<dbReference type="Proteomes" id="UP001044222">
    <property type="component" value="Unassembled WGS sequence"/>
</dbReference>
<dbReference type="AlphaFoldDB" id="A0A9D3MLY0"/>
<comment type="similarity">
    <text evidence="2">Belongs to the beta-catenin family.</text>
</comment>
<dbReference type="GO" id="GO:0098609">
    <property type="term" value="P:cell-cell adhesion"/>
    <property type="evidence" value="ECO:0007669"/>
    <property type="project" value="InterPro"/>
</dbReference>
<feature type="repeat" description="ARM" evidence="9">
    <location>
        <begin position="292"/>
        <end position="329"/>
    </location>
</feature>
<feature type="compositionally biased region" description="Basic and acidic residues" evidence="10">
    <location>
        <begin position="487"/>
        <end position="496"/>
    </location>
</feature>
<evidence type="ECO:0000256" key="8">
    <source>
        <dbReference type="ARBA" id="ARBA00023054"/>
    </source>
</evidence>
<name>A0A9D3MLY0_ANGAN</name>
<evidence type="ECO:0000256" key="4">
    <source>
        <dbReference type="ARBA" id="ARBA00022553"/>
    </source>
</evidence>